<organism evidence="7 8">
    <name type="scientific">Gordonia jinhuaensis</name>
    <dbReference type="NCBI Taxonomy" id="1517702"/>
    <lineage>
        <taxon>Bacteria</taxon>
        <taxon>Bacillati</taxon>
        <taxon>Actinomycetota</taxon>
        <taxon>Actinomycetes</taxon>
        <taxon>Mycobacteriales</taxon>
        <taxon>Gordoniaceae</taxon>
        <taxon>Gordonia</taxon>
    </lineage>
</organism>
<feature type="transmembrane region" description="Helical" evidence="5">
    <location>
        <begin position="280"/>
        <end position="298"/>
    </location>
</feature>
<feature type="transmembrane region" description="Helical" evidence="5">
    <location>
        <begin position="134"/>
        <end position="151"/>
    </location>
</feature>
<proteinExistence type="predicted"/>
<dbReference type="Proteomes" id="UP000621454">
    <property type="component" value="Unassembled WGS sequence"/>
</dbReference>
<dbReference type="EMBL" id="BMGC01000004">
    <property type="protein sequence ID" value="GGB22759.1"/>
    <property type="molecule type" value="Genomic_DNA"/>
</dbReference>
<feature type="transmembrane region" description="Helical" evidence="5">
    <location>
        <begin position="347"/>
        <end position="380"/>
    </location>
</feature>
<reference evidence="7" key="2">
    <citation type="submission" date="2020-09" db="EMBL/GenBank/DDBJ databases">
        <authorList>
            <person name="Sun Q."/>
            <person name="Zhou Y."/>
        </authorList>
    </citation>
    <scope>NUCLEOTIDE SEQUENCE</scope>
    <source>
        <strain evidence="7">CGMCC 1.12827</strain>
    </source>
</reference>
<feature type="transmembrane region" description="Helical" evidence="5">
    <location>
        <begin position="304"/>
        <end position="326"/>
    </location>
</feature>
<dbReference type="Gene3D" id="1.20.1250.20">
    <property type="entry name" value="MFS general substrate transporter like domains"/>
    <property type="match status" value="2"/>
</dbReference>
<comment type="caution">
    <text evidence="7">The sequence shown here is derived from an EMBL/GenBank/DDBJ whole genome shotgun (WGS) entry which is preliminary data.</text>
</comment>
<reference evidence="7" key="1">
    <citation type="journal article" date="2014" name="Int. J. Syst. Evol. Microbiol.">
        <title>Complete genome sequence of Corynebacterium casei LMG S-19264T (=DSM 44701T), isolated from a smear-ripened cheese.</title>
        <authorList>
            <consortium name="US DOE Joint Genome Institute (JGI-PGF)"/>
            <person name="Walter F."/>
            <person name="Albersmeier A."/>
            <person name="Kalinowski J."/>
            <person name="Ruckert C."/>
        </authorList>
    </citation>
    <scope>NUCLEOTIDE SEQUENCE</scope>
    <source>
        <strain evidence="7">CGMCC 1.12827</strain>
    </source>
</reference>
<dbReference type="PROSITE" id="PS50850">
    <property type="entry name" value="MFS"/>
    <property type="match status" value="1"/>
</dbReference>
<dbReference type="GO" id="GO:0005886">
    <property type="term" value="C:plasma membrane"/>
    <property type="evidence" value="ECO:0007669"/>
    <property type="project" value="UniProtKB-SubCell"/>
</dbReference>
<evidence type="ECO:0000259" key="6">
    <source>
        <dbReference type="PROSITE" id="PS50850"/>
    </source>
</evidence>
<keyword evidence="2 5" id="KW-0812">Transmembrane</keyword>
<evidence type="ECO:0000256" key="4">
    <source>
        <dbReference type="ARBA" id="ARBA00023136"/>
    </source>
</evidence>
<protein>
    <submittedName>
        <fullName evidence="7">MFS transporter</fullName>
    </submittedName>
</protein>
<feature type="transmembrane region" description="Helical" evidence="5">
    <location>
        <begin position="215"/>
        <end position="235"/>
    </location>
</feature>
<feature type="transmembrane region" description="Helical" evidence="5">
    <location>
        <begin position="66"/>
        <end position="87"/>
    </location>
</feature>
<name>A0A916WRH8_9ACTN</name>
<dbReference type="InterPro" id="IPR036259">
    <property type="entry name" value="MFS_trans_sf"/>
</dbReference>
<keyword evidence="8" id="KW-1185">Reference proteome</keyword>
<comment type="subcellular location">
    <subcellularLocation>
        <location evidence="1">Cell membrane</location>
        <topology evidence="1">Multi-pass membrane protein</topology>
    </subcellularLocation>
</comment>
<feature type="transmembrane region" description="Helical" evidence="5">
    <location>
        <begin position="38"/>
        <end position="57"/>
    </location>
</feature>
<dbReference type="PANTHER" id="PTHR23527">
    <property type="entry name" value="BLL3282 PROTEIN"/>
    <property type="match status" value="1"/>
</dbReference>
<evidence type="ECO:0000256" key="2">
    <source>
        <dbReference type="ARBA" id="ARBA00022692"/>
    </source>
</evidence>
<sequence length="392" mass="39975">MLVAALVAAMATTCAVSGVAYLIPALHDDGVSLTEGAWLAALPTVGLTLSMVGWGLALDRRGERRVLLVSLALTVIATGATALAAAYHAPLPVIGACLLAGGLACGAGNGASGRIVVGWFPPNLRGTAMGMRQMAQPLGVGICALTMPVLAAHRGAAAALIIPFAVSVIALGLTALLIVDPRRPEPATGNSTAHSDPNVSENPYRTGGFLTRVHTVSLLLVIPQGMLWTFVPTWLIVGLHWSPAAAGLLVTITQILGALGRIAAGRVSDRMGSRMRPVRIISVAAVVFTALLALTAWMHAPVVAVVAMMLASVISVADNGLAFTAIAEYAGPRWSGRSLAIQNTSQYLAMSATTPIFGALIAAAGFPLAFAVAAAAPLLAIGVVPHDPPTEN</sequence>
<evidence type="ECO:0000256" key="3">
    <source>
        <dbReference type="ARBA" id="ARBA00022989"/>
    </source>
</evidence>
<keyword evidence="4 5" id="KW-0472">Membrane</keyword>
<dbReference type="AlphaFoldDB" id="A0A916WRH8"/>
<evidence type="ECO:0000313" key="8">
    <source>
        <dbReference type="Proteomes" id="UP000621454"/>
    </source>
</evidence>
<feature type="transmembrane region" description="Helical" evidence="5">
    <location>
        <begin position="157"/>
        <end position="179"/>
    </location>
</feature>
<evidence type="ECO:0000256" key="5">
    <source>
        <dbReference type="SAM" id="Phobius"/>
    </source>
</evidence>
<dbReference type="RefSeq" id="WP_229742191.1">
    <property type="nucleotide sequence ID" value="NZ_BMGC01000004.1"/>
</dbReference>
<feature type="domain" description="Major facilitator superfamily (MFS) profile" evidence="6">
    <location>
        <begin position="1"/>
        <end position="392"/>
    </location>
</feature>
<feature type="transmembrane region" description="Helical" evidence="5">
    <location>
        <begin position="93"/>
        <end position="113"/>
    </location>
</feature>
<evidence type="ECO:0000313" key="7">
    <source>
        <dbReference type="EMBL" id="GGB22759.1"/>
    </source>
</evidence>
<dbReference type="Pfam" id="PF07690">
    <property type="entry name" value="MFS_1"/>
    <property type="match status" value="1"/>
</dbReference>
<gene>
    <name evidence="7" type="ORF">GCM10011489_08750</name>
</gene>
<dbReference type="PANTHER" id="PTHR23527:SF1">
    <property type="entry name" value="BLL3282 PROTEIN"/>
    <property type="match status" value="1"/>
</dbReference>
<evidence type="ECO:0000256" key="1">
    <source>
        <dbReference type="ARBA" id="ARBA00004651"/>
    </source>
</evidence>
<dbReference type="InterPro" id="IPR011701">
    <property type="entry name" value="MFS"/>
</dbReference>
<dbReference type="InterPro" id="IPR052952">
    <property type="entry name" value="MFS-Transporter"/>
</dbReference>
<feature type="transmembrane region" description="Helical" evidence="5">
    <location>
        <begin position="241"/>
        <end position="259"/>
    </location>
</feature>
<dbReference type="SUPFAM" id="SSF103473">
    <property type="entry name" value="MFS general substrate transporter"/>
    <property type="match status" value="1"/>
</dbReference>
<accession>A0A916WRH8</accession>
<dbReference type="InterPro" id="IPR020846">
    <property type="entry name" value="MFS_dom"/>
</dbReference>
<keyword evidence="3 5" id="KW-1133">Transmembrane helix</keyword>
<dbReference type="GO" id="GO:0022857">
    <property type="term" value="F:transmembrane transporter activity"/>
    <property type="evidence" value="ECO:0007669"/>
    <property type="project" value="InterPro"/>
</dbReference>